<comment type="caution">
    <text evidence="2">The sequence shown here is derived from an EMBL/GenBank/DDBJ whole genome shotgun (WGS) entry which is preliminary data.</text>
</comment>
<proteinExistence type="predicted"/>
<dbReference type="Proteomes" id="UP000886335">
    <property type="component" value="Unassembled WGS sequence"/>
</dbReference>
<evidence type="ECO:0000259" key="1">
    <source>
        <dbReference type="Pfam" id="PF13474"/>
    </source>
</evidence>
<dbReference type="EMBL" id="DSBW01000130">
    <property type="protein sequence ID" value="HED31180.1"/>
    <property type="molecule type" value="Genomic_DNA"/>
</dbReference>
<dbReference type="Gene3D" id="3.10.450.50">
    <property type="match status" value="1"/>
</dbReference>
<dbReference type="Pfam" id="PF13474">
    <property type="entry name" value="SnoaL_3"/>
    <property type="match status" value="1"/>
</dbReference>
<sequence length="129" mass="14370">MDMTPEGILTAWIEGINSGDVEGVLALYAPHAVLIPTFSNKIINTPALLREYFEKLASREQLSVSLHSRKTVVQELGGTLFSVSGLYCWKFIVDEELLSFEARFSYVFDTASSAPVLHHHSSQIPRMLS</sequence>
<dbReference type="AlphaFoldDB" id="A0A831WRZ5"/>
<gene>
    <name evidence="2" type="ORF">ENN50_05775</name>
</gene>
<reference evidence="2" key="1">
    <citation type="journal article" date="2020" name="mSystems">
        <title>Genome- and Community-Level Interaction Insights into Carbon Utilization and Element Cycling Functions of Hydrothermarchaeota in Hydrothermal Sediment.</title>
        <authorList>
            <person name="Zhou Z."/>
            <person name="Liu Y."/>
            <person name="Xu W."/>
            <person name="Pan J."/>
            <person name="Luo Z.H."/>
            <person name="Li M."/>
        </authorList>
    </citation>
    <scope>NUCLEOTIDE SEQUENCE [LARGE SCALE GENOMIC DNA]</scope>
    <source>
        <strain evidence="2">SpSt-1181</strain>
    </source>
</reference>
<dbReference type="InterPro" id="IPR032710">
    <property type="entry name" value="NTF2-like_dom_sf"/>
</dbReference>
<accession>A0A831WRZ5</accession>
<dbReference type="InterPro" id="IPR037401">
    <property type="entry name" value="SnoaL-like"/>
</dbReference>
<dbReference type="GO" id="GO:0004683">
    <property type="term" value="F:calcium/calmodulin-dependent protein kinase activity"/>
    <property type="evidence" value="ECO:0007669"/>
    <property type="project" value="InterPro"/>
</dbReference>
<dbReference type="GO" id="GO:0005516">
    <property type="term" value="F:calmodulin binding"/>
    <property type="evidence" value="ECO:0007669"/>
    <property type="project" value="InterPro"/>
</dbReference>
<name>A0A831WRZ5_PROAE</name>
<feature type="domain" description="SnoaL-like" evidence="1">
    <location>
        <begin position="8"/>
        <end position="125"/>
    </location>
</feature>
<dbReference type="SUPFAM" id="SSF54427">
    <property type="entry name" value="NTF2-like"/>
    <property type="match status" value="1"/>
</dbReference>
<protein>
    <submittedName>
        <fullName evidence="2">DUF4440 domain-containing protein</fullName>
    </submittedName>
</protein>
<evidence type="ECO:0000313" key="2">
    <source>
        <dbReference type="EMBL" id="HED31180.1"/>
    </source>
</evidence>
<organism evidence="2">
    <name type="scientific">Prosthecochloris aestuarii</name>
    <dbReference type="NCBI Taxonomy" id="1102"/>
    <lineage>
        <taxon>Bacteria</taxon>
        <taxon>Pseudomonadati</taxon>
        <taxon>Chlorobiota</taxon>
        <taxon>Chlorobiia</taxon>
        <taxon>Chlorobiales</taxon>
        <taxon>Chlorobiaceae</taxon>
        <taxon>Prosthecochloris</taxon>
    </lineage>
</organism>